<name>Q113A9_TRIEI</name>
<dbReference type="EMBL" id="CP000393">
    <property type="protein sequence ID" value="ABG51415.1"/>
    <property type="molecule type" value="Genomic_DNA"/>
</dbReference>
<protein>
    <submittedName>
        <fullName evidence="2">AAA ATPase</fullName>
    </submittedName>
</protein>
<proteinExistence type="predicted"/>
<accession>Q113A9</accession>
<sequence length="36" mass="4092">MLIALAPEIDLRYDRLYAYLQDDFTSKGSSVDLALN</sequence>
<feature type="domain" description="Winged helix" evidence="1">
    <location>
        <begin position="2"/>
        <end position="36"/>
    </location>
</feature>
<organism evidence="2">
    <name type="scientific">Trichodesmium erythraeum (strain IMS101)</name>
    <dbReference type="NCBI Taxonomy" id="203124"/>
    <lineage>
        <taxon>Bacteria</taxon>
        <taxon>Bacillati</taxon>
        <taxon>Cyanobacteriota</taxon>
        <taxon>Cyanophyceae</taxon>
        <taxon>Oscillatoriophycideae</taxon>
        <taxon>Oscillatoriales</taxon>
        <taxon>Microcoleaceae</taxon>
        <taxon>Trichodesmium</taxon>
    </lineage>
</organism>
<dbReference type="InterPro" id="IPR054472">
    <property type="entry name" value="WHD"/>
</dbReference>
<evidence type="ECO:0000259" key="1">
    <source>
        <dbReference type="Pfam" id="PF22977"/>
    </source>
</evidence>
<reference evidence="2" key="1">
    <citation type="submission" date="2006-06" db="EMBL/GenBank/DDBJ databases">
        <title>Complete sequence of Trichodesmium erythraeum IMS101.</title>
        <authorList>
            <consortium name="US DOE Joint Genome Institute"/>
            <person name="Copeland A."/>
            <person name="Lucas S."/>
            <person name="Lapidus A."/>
            <person name="Barry K."/>
            <person name="Detter J.C."/>
            <person name="Glavina del Rio T."/>
            <person name="Hammon N."/>
            <person name="Israni S."/>
            <person name="Dalin E."/>
            <person name="Tice H."/>
            <person name="Pitluck S."/>
            <person name="Kiss H."/>
            <person name="Munk A.C."/>
            <person name="Brettin T."/>
            <person name="Bruce D."/>
            <person name="Han C."/>
            <person name="Tapia R."/>
            <person name="Gilna P."/>
            <person name="Schmutz J."/>
            <person name="Larimer F."/>
            <person name="Land M."/>
            <person name="Hauser L."/>
            <person name="Kyrpides N."/>
            <person name="Kim E."/>
            <person name="Richardson P."/>
        </authorList>
    </citation>
    <scope>NUCLEOTIDE SEQUENCE [LARGE SCALE GENOMIC DNA]</scope>
    <source>
        <strain evidence="2">IMS101</strain>
    </source>
</reference>
<dbReference type="KEGG" id="ter:Tery_2184"/>
<dbReference type="AlphaFoldDB" id="Q113A9"/>
<evidence type="ECO:0000313" key="2">
    <source>
        <dbReference type="EMBL" id="ABG51415.1"/>
    </source>
</evidence>
<dbReference type="Pfam" id="PF22977">
    <property type="entry name" value="WHD"/>
    <property type="match status" value="1"/>
</dbReference>
<gene>
    <name evidence="2" type="ordered locus">Tery_2184</name>
</gene>
<dbReference type="HOGENOM" id="CLU_3359087_0_0_3"/>